<feature type="transmembrane region" description="Helical" evidence="8">
    <location>
        <begin position="404"/>
        <end position="425"/>
    </location>
</feature>
<dbReference type="OrthoDB" id="203099at2759"/>
<feature type="transmembrane region" description="Helical" evidence="8">
    <location>
        <begin position="446"/>
        <end position="465"/>
    </location>
</feature>
<evidence type="ECO:0000256" key="4">
    <source>
        <dbReference type="ARBA" id="ARBA00022989"/>
    </source>
</evidence>
<feature type="compositionally biased region" description="Low complexity" evidence="7">
    <location>
        <begin position="561"/>
        <end position="575"/>
    </location>
</feature>
<dbReference type="OMA" id="WISEYLR"/>
<dbReference type="InterPro" id="IPR036533">
    <property type="entry name" value="BAG_dom_sf"/>
</dbReference>
<comment type="subcellular location">
    <subcellularLocation>
        <location evidence="1">Membrane</location>
        <topology evidence="1">Multi-pass membrane protein</topology>
    </subcellularLocation>
</comment>
<gene>
    <name evidence="10" type="ORF">ASPBRDRAFT_56407</name>
</gene>
<feature type="transmembrane region" description="Helical" evidence="8">
    <location>
        <begin position="42"/>
        <end position="63"/>
    </location>
</feature>
<protein>
    <recommendedName>
        <fullName evidence="9">BAG domain-containing protein</fullName>
    </recommendedName>
</protein>
<dbReference type="GO" id="GO:0051087">
    <property type="term" value="F:protein-folding chaperone binding"/>
    <property type="evidence" value="ECO:0007669"/>
    <property type="project" value="InterPro"/>
</dbReference>
<dbReference type="Gene3D" id="3.10.20.90">
    <property type="entry name" value="Phosphatidylinositol 3-kinase Catalytic Subunit, Chain A, domain 1"/>
    <property type="match status" value="1"/>
</dbReference>
<evidence type="ECO:0000256" key="8">
    <source>
        <dbReference type="SAM" id="Phobius"/>
    </source>
</evidence>
<evidence type="ECO:0000256" key="6">
    <source>
        <dbReference type="SAM" id="Coils"/>
    </source>
</evidence>
<dbReference type="PROSITE" id="PS51035">
    <property type="entry name" value="BAG"/>
    <property type="match status" value="1"/>
</dbReference>
<dbReference type="SUPFAM" id="SSF63491">
    <property type="entry name" value="BAG domain"/>
    <property type="match status" value="1"/>
</dbReference>
<feature type="compositionally biased region" description="Polar residues" evidence="7">
    <location>
        <begin position="586"/>
        <end position="601"/>
    </location>
</feature>
<dbReference type="SUPFAM" id="SSF54236">
    <property type="entry name" value="Ubiquitin-like"/>
    <property type="match status" value="1"/>
</dbReference>
<dbReference type="GeneID" id="93580047"/>
<feature type="compositionally biased region" description="Basic residues" evidence="7">
    <location>
        <begin position="935"/>
        <end position="951"/>
    </location>
</feature>
<proteinExistence type="inferred from homology"/>
<evidence type="ECO:0000256" key="7">
    <source>
        <dbReference type="SAM" id="MobiDB-lite"/>
    </source>
</evidence>
<feature type="transmembrane region" description="Helical" evidence="8">
    <location>
        <begin position="161"/>
        <end position="183"/>
    </location>
</feature>
<dbReference type="VEuPathDB" id="FungiDB:ASPBRDRAFT_56407"/>
<comment type="similarity">
    <text evidence="2">Belongs to the LIMR family.</text>
</comment>
<dbReference type="Pfam" id="PF02179">
    <property type="entry name" value="BAG"/>
    <property type="match status" value="1"/>
</dbReference>
<keyword evidence="6" id="KW-0175">Coiled coil</keyword>
<evidence type="ECO:0000256" key="5">
    <source>
        <dbReference type="ARBA" id="ARBA00023136"/>
    </source>
</evidence>
<evidence type="ECO:0000256" key="3">
    <source>
        <dbReference type="ARBA" id="ARBA00022692"/>
    </source>
</evidence>
<keyword evidence="3 8" id="KW-0812">Transmembrane</keyword>
<feature type="domain" description="BAG" evidence="9">
    <location>
        <begin position="995"/>
        <end position="1077"/>
    </location>
</feature>
<evidence type="ECO:0000256" key="1">
    <source>
        <dbReference type="ARBA" id="ARBA00004141"/>
    </source>
</evidence>
<dbReference type="GO" id="GO:0016020">
    <property type="term" value="C:membrane"/>
    <property type="evidence" value="ECO:0007669"/>
    <property type="project" value="UniProtKB-SubCell"/>
</dbReference>
<evidence type="ECO:0000259" key="9">
    <source>
        <dbReference type="PROSITE" id="PS51035"/>
    </source>
</evidence>
<dbReference type="Pfam" id="PF04791">
    <property type="entry name" value="LMBR1"/>
    <property type="match status" value="1"/>
</dbReference>
<organism evidence="10 11">
    <name type="scientific">Aspergillus brasiliensis (strain CBS 101740 / IMI 381727 / IBT 21946)</name>
    <dbReference type="NCBI Taxonomy" id="767769"/>
    <lineage>
        <taxon>Eukaryota</taxon>
        <taxon>Fungi</taxon>
        <taxon>Dikarya</taxon>
        <taxon>Ascomycota</taxon>
        <taxon>Pezizomycotina</taxon>
        <taxon>Eurotiomycetes</taxon>
        <taxon>Eurotiomycetidae</taxon>
        <taxon>Eurotiales</taxon>
        <taxon>Aspergillaceae</taxon>
        <taxon>Aspergillus</taxon>
        <taxon>Aspergillus subgen. Circumdati</taxon>
    </lineage>
</organism>
<feature type="transmembrane region" description="Helical" evidence="8">
    <location>
        <begin position="748"/>
        <end position="769"/>
    </location>
</feature>
<dbReference type="Proteomes" id="UP000184499">
    <property type="component" value="Unassembled WGS sequence"/>
</dbReference>
<feature type="transmembrane region" description="Helical" evidence="8">
    <location>
        <begin position="12"/>
        <end position="30"/>
    </location>
</feature>
<dbReference type="RefSeq" id="XP_067477877.1">
    <property type="nucleotide sequence ID" value="XM_067627559.1"/>
</dbReference>
<feature type="coiled-coil region" evidence="6">
    <location>
        <begin position="206"/>
        <end position="240"/>
    </location>
</feature>
<dbReference type="InterPro" id="IPR051584">
    <property type="entry name" value="GPCR-associated_LMBR1"/>
</dbReference>
<keyword evidence="5 8" id="KW-0472">Membrane</keyword>
<feature type="transmembrane region" description="Helical" evidence="8">
    <location>
        <begin position="497"/>
        <end position="515"/>
    </location>
</feature>
<dbReference type="InterPro" id="IPR003103">
    <property type="entry name" value="BAG_domain"/>
</dbReference>
<evidence type="ECO:0000313" key="10">
    <source>
        <dbReference type="EMBL" id="OJJ70629.1"/>
    </source>
</evidence>
<reference evidence="11" key="1">
    <citation type="journal article" date="2017" name="Genome Biol.">
        <title>Comparative genomics reveals high biological diversity and specific adaptations in the industrially and medically important fungal genus Aspergillus.</title>
        <authorList>
            <person name="de Vries R.P."/>
            <person name="Riley R."/>
            <person name="Wiebenga A."/>
            <person name="Aguilar-Osorio G."/>
            <person name="Amillis S."/>
            <person name="Uchima C.A."/>
            <person name="Anderluh G."/>
            <person name="Asadollahi M."/>
            <person name="Askin M."/>
            <person name="Barry K."/>
            <person name="Battaglia E."/>
            <person name="Bayram O."/>
            <person name="Benocci T."/>
            <person name="Braus-Stromeyer S.A."/>
            <person name="Caldana C."/>
            <person name="Canovas D."/>
            <person name="Cerqueira G.C."/>
            <person name="Chen F."/>
            <person name="Chen W."/>
            <person name="Choi C."/>
            <person name="Clum A."/>
            <person name="Dos Santos R.A."/>
            <person name="Damasio A.R."/>
            <person name="Diallinas G."/>
            <person name="Emri T."/>
            <person name="Fekete E."/>
            <person name="Flipphi M."/>
            <person name="Freyberg S."/>
            <person name="Gallo A."/>
            <person name="Gournas C."/>
            <person name="Habgood R."/>
            <person name="Hainaut M."/>
            <person name="Harispe M.L."/>
            <person name="Henrissat B."/>
            <person name="Hilden K.S."/>
            <person name="Hope R."/>
            <person name="Hossain A."/>
            <person name="Karabika E."/>
            <person name="Karaffa L."/>
            <person name="Karanyi Z."/>
            <person name="Krasevec N."/>
            <person name="Kuo A."/>
            <person name="Kusch H."/>
            <person name="LaButti K."/>
            <person name="Lagendijk E.L."/>
            <person name="Lapidus A."/>
            <person name="Levasseur A."/>
            <person name="Lindquist E."/>
            <person name="Lipzen A."/>
            <person name="Logrieco A.F."/>
            <person name="MacCabe A."/>
            <person name="Maekelae M.R."/>
            <person name="Malavazi I."/>
            <person name="Melin P."/>
            <person name="Meyer V."/>
            <person name="Mielnichuk N."/>
            <person name="Miskei M."/>
            <person name="Molnar A.P."/>
            <person name="Mule G."/>
            <person name="Ngan C.Y."/>
            <person name="Orejas M."/>
            <person name="Orosz E."/>
            <person name="Ouedraogo J.P."/>
            <person name="Overkamp K.M."/>
            <person name="Park H.-S."/>
            <person name="Perrone G."/>
            <person name="Piumi F."/>
            <person name="Punt P.J."/>
            <person name="Ram A.F."/>
            <person name="Ramon A."/>
            <person name="Rauscher S."/>
            <person name="Record E."/>
            <person name="Riano-Pachon D.M."/>
            <person name="Robert V."/>
            <person name="Roehrig J."/>
            <person name="Ruller R."/>
            <person name="Salamov A."/>
            <person name="Salih N.S."/>
            <person name="Samson R.A."/>
            <person name="Sandor E."/>
            <person name="Sanguinetti M."/>
            <person name="Schuetze T."/>
            <person name="Sepcic K."/>
            <person name="Shelest E."/>
            <person name="Sherlock G."/>
            <person name="Sophianopoulou V."/>
            <person name="Squina F.M."/>
            <person name="Sun H."/>
            <person name="Susca A."/>
            <person name="Todd R.B."/>
            <person name="Tsang A."/>
            <person name="Unkles S.E."/>
            <person name="van de Wiele N."/>
            <person name="van Rossen-Uffink D."/>
            <person name="Oliveira J.V."/>
            <person name="Vesth T.C."/>
            <person name="Visser J."/>
            <person name="Yu J.-H."/>
            <person name="Zhou M."/>
            <person name="Andersen M.R."/>
            <person name="Archer D.B."/>
            <person name="Baker S.E."/>
            <person name="Benoit I."/>
            <person name="Brakhage A.A."/>
            <person name="Braus G.H."/>
            <person name="Fischer R."/>
            <person name="Frisvad J.C."/>
            <person name="Goldman G.H."/>
            <person name="Houbraken J."/>
            <person name="Oakley B."/>
            <person name="Pocsi I."/>
            <person name="Scazzocchio C."/>
            <person name="Seiboth B."/>
            <person name="vanKuyk P.A."/>
            <person name="Wortman J."/>
            <person name="Dyer P.S."/>
            <person name="Grigoriev I.V."/>
        </authorList>
    </citation>
    <scope>NUCLEOTIDE SEQUENCE [LARGE SCALE GENOMIC DNA]</scope>
    <source>
        <strain evidence="11">CBS 101740 / IMI 381727 / IBT 21946</strain>
    </source>
</reference>
<dbReference type="PANTHER" id="PTHR21355:SF0">
    <property type="entry name" value="G-PROTEIN COUPLED RECEPTOR-ASSOCIATED PROTEIN LMBRD2"/>
    <property type="match status" value="1"/>
</dbReference>
<dbReference type="EMBL" id="KV878686">
    <property type="protein sequence ID" value="OJJ70629.1"/>
    <property type="molecule type" value="Genomic_DNA"/>
</dbReference>
<dbReference type="SMART" id="SM00264">
    <property type="entry name" value="BAG"/>
    <property type="match status" value="1"/>
</dbReference>
<dbReference type="InterPro" id="IPR006876">
    <property type="entry name" value="LMBR1-like_membr_prot"/>
</dbReference>
<feature type="transmembrane region" description="Helical" evidence="8">
    <location>
        <begin position="91"/>
        <end position="111"/>
    </location>
</feature>
<evidence type="ECO:0000256" key="2">
    <source>
        <dbReference type="ARBA" id="ARBA00010487"/>
    </source>
</evidence>
<feature type="compositionally biased region" description="Basic and acidic residues" evidence="7">
    <location>
        <begin position="920"/>
        <end position="934"/>
    </location>
</feature>
<keyword evidence="4 8" id="KW-1133">Transmembrane helix</keyword>
<dbReference type="Gene3D" id="1.20.58.120">
    <property type="entry name" value="BAG domain"/>
    <property type="match status" value="1"/>
</dbReference>
<feature type="region of interest" description="Disordered" evidence="7">
    <location>
        <begin position="561"/>
        <end position="617"/>
    </location>
</feature>
<dbReference type="AlphaFoldDB" id="A0A1L9UG40"/>
<accession>A0A1L9UG40</accession>
<dbReference type="STRING" id="767769.A0A1L9UG40"/>
<evidence type="ECO:0000313" key="11">
    <source>
        <dbReference type="Proteomes" id="UP000184499"/>
    </source>
</evidence>
<sequence length="1079" mass="119808">MIFASPVPVGSSVFFTLALLTISVLVLLLLRRFLTLRATPAYLSIPVFLALALPASVVLLVPIDLASSSRDGGGPTAIWLPDRLILVSWRIAYWLIFVLTWAILPLLGEYIDSGYRDPKGRIQYSIRSNARYQLIVLCCATVGLIYISIQNGFEFTSIKTLVMALAYVWGLVLAIYLMGHGLVSIPRTLFRNANVSGRLRRIQAHAPKLHDRLMDAINDLESLESQVAQLQRRKTGTARDFQEWIDELAETSNPPELRSGLLESADGPGTIPAVITERYLADLTRRLQRARHQKARFVDEWDRLVLSAADMQAIINSSASKKLEFIHSPHRSSWLPSSNFLSPYMRYHLYVHVVPNVRLGLGAVFSAASVCVVWSELVKSLAPRLSVVTLSVVSYHKEPAPVEFGRQLIASAWLLYMCSAALVGVNDAKVWGNRALVRRNTYGESACWYAGLVARLTVPIAYNFLTFLPTSVRQSTTFYKFLGRFIDLTPLGKGFDYFFPVFILVPIAATLFNLYGRVQNICSWGLLEEEDDDLENNPGGYGLGGWREGRDLIDRELNGLGSLGLSPRGGRSPRPSSRRIDDDTPAFSSSRTALLENSRTPRASRGTPATTPLMEDDEDEDNFFQSFAHRVRNTFETASKPQWLQGDSFRLPRWMGSESNEGNSGLARWFGGRPAPGGVRLQLLSHISLSSLGETCASYLDHVTTNLPPSLHTFHHQLVATLSSAKDSTPLRLLTPWPELLADHSDSAYTTPVAYTLIVCTIVVLVMSWRTPFANFWRRGYTDVDNAPQVTDNDYSYITQDDIVDPPANSYRNQYPGAGAEDTEPDTLILKHRKEKYDLHFPAYAINDGALSVGQLRQRAAEATRTPDPKRIKLLYKGKLLDNDSLPCRSEGLKQQSEVLCVVSGVEPGESSPSDLSEADVDRNADSARQEGSGRKKSGKNKKRHGKKNKKKQADDSNSTLPPPPAAAEPQRPSNGAGMPPPAPSLKLFSNPLDQVNALMTYLQRELVPLCEEYITNTPPDAKSREFEYKKLTETILAQVLLNADDINPDGVQEIRDARRALVKAAQNALNSLDQVNRT</sequence>
<name>A0A1L9UG40_ASPBC</name>
<feature type="transmembrane region" description="Helical" evidence="8">
    <location>
        <begin position="349"/>
        <end position="375"/>
    </location>
</feature>
<dbReference type="InterPro" id="IPR029071">
    <property type="entry name" value="Ubiquitin-like_domsf"/>
</dbReference>
<keyword evidence="11" id="KW-1185">Reference proteome</keyword>
<dbReference type="PANTHER" id="PTHR21355">
    <property type="entry name" value="G-PROTEIN COUPLED RECEPTOR-ASSOCIATED PROTEIN LMBRD2"/>
    <property type="match status" value="1"/>
</dbReference>
<feature type="transmembrane region" description="Helical" evidence="8">
    <location>
        <begin position="132"/>
        <end position="149"/>
    </location>
</feature>
<feature type="region of interest" description="Disordered" evidence="7">
    <location>
        <begin position="906"/>
        <end position="987"/>
    </location>
</feature>